<proteinExistence type="predicted"/>
<sequence>MIHERNLPLQPLTTFGRSDGRCLAFLVGNTKEVWPKFKTWLNEQGEHWPKIQNPFDTYTETSIRQATAESFETQTDLFWAADEGERLVSFQRVAEVASVAFLDTALHLSVHPKFGAWVSWRALVVVDSCPKAFGLPELPPHPLPCPIPKEVRDLAAEKSAAAMQQFNAVSGAVRQAAGSTQLAVWRLFLEIRDLVEIGRDEWRFGPEQLEYHYTKNISILQPAGA</sequence>
<evidence type="ECO:0008006" key="2">
    <source>
        <dbReference type="Google" id="ProtNLM"/>
    </source>
</evidence>
<gene>
    <name evidence="1" type="ORF">EGYM00392_LOCUS49874</name>
</gene>
<protein>
    <recommendedName>
        <fullName evidence="2">Cyanocobalamin reductase (cyanide-eliminating)</fullName>
    </recommendedName>
</protein>
<dbReference type="EMBL" id="HBGA01134386">
    <property type="protein sequence ID" value="CAD9038712.1"/>
    <property type="molecule type" value="Transcribed_RNA"/>
</dbReference>
<dbReference type="AlphaFoldDB" id="A0A7S1JBW8"/>
<organism evidence="1">
    <name type="scientific">Eutreptiella gymnastica</name>
    <dbReference type="NCBI Taxonomy" id="73025"/>
    <lineage>
        <taxon>Eukaryota</taxon>
        <taxon>Discoba</taxon>
        <taxon>Euglenozoa</taxon>
        <taxon>Euglenida</taxon>
        <taxon>Spirocuta</taxon>
        <taxon>Euglenophyceae</taxon>
        <taxon>Eutreptiales</taxon>
        <taxon>Eutreptiaceae</taxon>
        <taxon>Eutreptiella</taxon>
    </lineage>
</organism>
<reference evidence="1" key="1">
    <citation type="submission" date="2021-01" db="EMBL/GenBank/DDBJ databases">
        <authorList>
            <person name="Corre E."/>
            <person name="Pelletier E."/>
            <person name="Niang G."/>
            <person name="Scheremetjew M."/>
            <person name="Finn R."/>
            <person name="Kale V."/>
            <person name="Holt S."/>
            <person name="Cochrane G."/>
            <person name="Meng A."/>
            <person name="Brown T."/>
            <person name="Cohen L."/>
        </authorList>
    </citation>
    <scope>NUCLEOTIDE SEQUENCE</scope>
    <source>
        <strain evidence="1">NIES-381</strain>
    </source>
</reference>
<name>A0A7S1JBW8_9EUGL</name>
<evidence type="ECO:0000313" key="1">
    <source>
        <dbReference type="EMBL" id="CAD9038712.1"/>
    </source>
</evidence>
<accession>A0A7S1JBW8</accession>